<organism evidence="3 4">
    <name type="scientific">Laccaria amethystina LaAM-08-1</name>
    <dbReference type="NCBI Taxonomy" id="1095629"/>
    <lineage>
        <taxon>Eukaryota</taxon>
        <taxon>Fungi</taxon>
        <taxon>Dikarya</taxon>
        <taxon>Basidiomycota</taxon>
        <taxon>Agaricomycotina</taxon>
        <taxon>Agaricomycetes</taxon>
        <taxon>Agaricomycetidae</taxon>
        <taxon>Agaricales</taxon>
        <taxon>Agaricineae</taxon>
        <taxon>Hydnangiaceae</taxon>
        <taxon>Laccaria</taxon>
    </lineage>
</organism>
<dbReference type="HOGENOM" id="CLU_294751_0_0_1"/>
<evidence type="ECO:0000256" key="2">
    <source>
        <dbReference type="SAM" id="Phobius"/>
    </source>
</evidence>
<evidence type="ECO:0000256" key="1">
    <source>
        <dbReference type="SAM" id="MobiDB-lite"/>
    </source>
</evidence>
<reference evidence="4" key="2">
    <citation type="submission" date="2015-01" db="EMBL/GenBank/DDBJ databases">
        <title>Evolutionary Origins and Diversification of the Mycorrhizal Mutualists.</title>
        <authorList>
            <consortium name="DOE Joint Genome Institute"/>
            <consortium name="Mycorrhizal Genomics Consortium"/>
            <person name="Kohler A."/>
            <person name="Kuo A."/>
            <person name="Nagy L.G."/>
            <person name="Floudas D."/>
            <person name="Copeland A."/>
            <person name="Barry K.W."/>
            <person name="Cichocki N."/>
            <person name="Veneault-Fourrey C."/>
            <person name="LaButti K."/>
            <person name="Lindquist E.A."/>
            <person name="Lipzen A."/>
            <person name="Lundell T."/>
            <person name="Morin E."/>
            <person name="Murat C."/>
            <person name="Riley R."/>
            <person name="Ohm R."/>
            <person name="Sun H."/>
            <person name="Tunlid A."/>
            <person name="Henrissat B."/>
            <person name="Grigoriev I.V."/>
            <person name="Hibbett D.S."/>
            <person name="Martin F."/>
        </authorList>
    </citation>
    <scope>NUCLEOTIDE SEQUENCE [LARGE SCALE GENOMIC DNA]</scope>
    <source>
        <strain evidence="4">LaAM-08-1</strain>
    </source>
</reference>
<keyword evidence="2" id="KW-1133">Transmembrane helix</keyword>
<evidence type="ECO:0000313" key="4">
    <source>
        <dbReference type="Proteomes" id="UP000054477"/>
    </source>
</evidence>
<gene>
    <name evidence="3" type="ORF">K443DRAFT_130080</name>
</gene>
<name>A0A0C9X294_9AGAR</name>
<accession>A0A0C9X294</accession>
<reference evidence="3 4" key="1">
    <citation type="submission" date="2014-04" db="EMBL/GenBank/DDBJ databases">
        <authorList>
            <consortium name="DOE Joint Genome Institute"/>
            <person name="Kuo A."/>
            <person name="Kohler A."/>
            <person name="Nagy L.G."/>
            <person name="Floudas D."/>
            <person name="Copeland A."/>
            <person name="Barry K.W."/>
            <person name="Cichocki N."/>
            <person name="Veneault-Fourrey C."/>
            <person name="LaButti K."/>
            <person name="Lindquist E.A."/>
            <person name="Lipzen A."/>
            <person name="Lundell T."/>
            <person name="Morin E."/>
            <person name="Murat C."/>
            <person name="Sun H."/>
            <person name="Tunlid A."/>
            <person name="Henrissat B."/>
            <person name="Grigoriev I.V."/>
            <person name="Hibbett D.S."/>
            <person name="Martin F."/>
            <person name="Nordberg H.P."/>
            <person name="Cantor M.N."/>
            <person name="Hua S.X."/>
        </authorList>
    </citation>
    <scope>NUCLEOTIDE SEQUENCE [LARGE SCALE GENOMIC DNA]</scope>
    <source>
        <strain evidence="3 4">LaAM-08-1</strain>
    </source>
</reference>
<sequence length="1044" mass="120108">MVCLASLKVAWAKFQSDQWFKIKLWSAALLFVSVLSFFSLFGHTSLSSPKDDLYPIDVYEAPSLPPTEPILKPRVSVIAIWKGREKPYLNNFFTSYRANSEVVELLFINIRGDEEDECVDLTRWTGPPGPQNNVKVVYWALHRDYFCARWNCNKGQADRVFREMVARAPADSYHSHFRLWRGYVFKHLLSPGIEWWGWTDPDTFVGKCILPWDATEYDIVIPVGGDIGLLYMRGHLCFFRAGRETEEKMNQYDHLSNMVLYINHHRPHYAAEESEFSAFIFRDPRITFLVVPQLLVDIPIHLTTPNTAKFGNLYGVYAIQWPWQELPAPFPNYPMLSMPTNLSSFVPTFSANGTTYPIELFAGNWSGGIWFPTEFSTYYDVDWNLGHPGCRRFVGRGGEHAGGSQGVWTRIEPQREAIRVSGPTDSSVEVKLAESLYIHWFEEKHNGPWFVDLPESPLQSSQTLVTFAQFGAEIWDHETGQTIWRRLGKDPEEKTTRHYRPLSADAMFSLPSFEGSLTRLHPERWKKLSVALLFVSVFSVCLLFGYAPTSLTSFVKHVQVQEKAPVIISPPEPSFSPRISVIVIWRGNEKPYLNNFFTSFRANADTVQLVFIIIRGDEDDECVDLTKWTGPPGSLNNIKVVCYSLIEYWAFHRDYLCERWKCNKGEADHVLREMIARAPADSYHSHFRLWRGYVFKHLLDPGVEWWGWADPDTFVGNFKSQCKPGILPKCKHRLYYLAVPWDATDYDVVIPIGGDVDLLYMRGHLCFFRAGHETEEKLNLYDHVSRMVLYFNHHRPHFAAEEVEFSAFILRDPQINFLIVPQLLIDIPIHLTQPNTAKFSNLHGVYAAQWPWKQLPTPFPNYPMLSLPTKPSSFSPTFSTEGTTYPIELIVGNWSGWLWFPGEFATHYNINWNLGSEGWRRFVGRGGGYAGGSQGVWTRLEPPREAITVHGAKDPSVEVKLAEGLYIHWFEEKHNGPWFKILPEVPLLPTQTLVTFTQFGAEIWDHEIGQSIWRGPGKEETKKEGGRNTRSRSEHRRSSLGLVR</sequence>
<dbReference type="OrthoDB" id="2588202at2759"/>
<dbReference type="Proteomes" id="UP000054477">
    <property type="component" value="Unassembled WGS sequence"/>
</dbReference>
<feature type="compositionally biased region" description="Basic and acidic residues" evidence="1">
    <location>
        <begin position="1016"/>
        <end position="1027"/>
    </location>
</feature>
<keyword evidence="2" id="KW-0472">Membrane</keyword>
<proteinExistence type="predicted"/>
<feature type="transmembrane region" description="Helical" evidence="2">
    <location>
        <begin position="22"/>
        <end position="41"/>
    </location>
</feature>
<feature type="region of interest" description="Disordered" evidence="1">
    <location>
        <begin position="1013"/>
        <end position="1044"/>
    </location>
</feature>
<keyword evidence="4" id="KW-1185">Reference proteome</keyword>
<protein>
    <submittedName>
        <fullName evidence="3">Uncharacterized protein</fullName>
    </submittedName>
</protein>
<dbReference type="EMBL" id="KN838554">
    <property type="protein sequence ID" value="KIK06250.1"/>
    <property type="molecule type" value="Genomic_DNA"/>
</dbReference>
<keyword evidence="2" id="KW-0812">Transmembrane</keyword>
<dbReference type="AlphaFoldDB" id="A0A0C9X294"/>
<evidence type="ECO:0000313" key="3">
    <source>
        <dbReference type="EMBL" id="KIK06250.1"/>
    </source>
</evidence>